<dbReference type="Proteomes" id="UP001139293">
    <property type="component" value="Unassembled WGS sequence"/>
</dbReference>
<evidence type="ECO:0000313" key="2">
    <source>
        <dbReference type="EMBL" id="MCL1137221.1"/>
    </source>
</evidence>
<protein>
    <submittedName>
        <fullName evidence="2">Uncharacterized protein</fullName>
    </submittedName>
</protein>
<dbReference type="EMBL" id="JAKILB010000001">
    <property type="protein sequence ID" value="MCL1137221.1"/>
    <property type="molecule type" value="Genomic_DNA"/>
</dbReference>
<keyword evidence="3" id="KW-1185">Reference proteome</keyword>
<evidence type="ECO:0000256" key="1">
    <source>
        <dbReference type="SAM" id="MobiDB-lite"/>
    </source>
</evidence>
<comment type="caution">
    <text evidence="2">The sequence shown here is derived from an EMBL/GenBank/DDBJ whole genome shotgun (WGS) entry which is preliminary data.</text>
</comment>
<organism evidence="2 3">
    <name type="scientific">Shewanella pneumatophori</name>
    <dbReference type="NCBI Taxonomy" id="314092"/>
    <lineage>
        <taxon>Bacteria</taxon>
        <taxon>Pseudomonadati</taxon>
        <taxon>Pseudomonadota</taxon>
        <taxon>Gammaproteobacteria</taxon>
        <taxon>Alteromonadales</taxon>
        <taxon>Shewanellaceae</taxon>
        <taxon>Shewanella</taxon>
    </lineage>
</organism>
<dbReference type="AlphaFoldDB" id="A0A9X2CEY1"/>
<dbReference type="RefSeq" id="WP_248948168.1">
    <property type="nucleotide sequence ID" value="NZ_JAKILB010000001.1"/>
</dbReference>
<feature type="region of interest" description="Disordered" evidence="1">
    <location>
        <begin position="38"/>
        <end position="60"/>
    </location>
</feature>
<sequence length="60" mass="6494">MTTALMLTLLLVNNYPPLLNAFSDNGAEVGCHQIPKNDLANQADDDHQHSAGAKHRAVQL</sequence>
<reference evidence="2" key="1">
    <citation type="submission" date="2022-01" db="EMBL/GenBank/DDBJ databases">
        <title>Whole genome-based taxonomy of the Shewanellaceae.</title>
        <authorList>
            <person name="Martin-Rodriguez A.J."/>
        </authorList>
    </citation>
    <scope>NUCLEOTIDE SEQUENCE</scope>
    <source>
        <strain evidence="2">KCTC 23973</strain>
    </source>
</reference>
<accession>A0A9X2CEY1</accession>
<evidence type="ECO:0000313" key="3">
    <source>
        <dbReference type="Proteomes" id="UP001139293"/>
    </source>
</evidence>
<proteinExistence type="predicted"/>
<gene>
    <name evidence="2" type="ORF">L2740_01355</name>
</gene>
<name>A0A9X2CEY1_9GAMM</name>